<proteinExistence type="predicted"/>
<feature type="region of interest" description="Disordered" evidence="1">
    <location>
        <begin position="41"/>
        <end position="76"/>
    </location>
</feature>
<evidence type="ECO:0000256" key="2">
    <source>
        <dbReference type="SAM" id="SignalP"/>
    </source>
</evidence>
<keyword evidence="5" id="KW-1185">Reference proteome</keyword>
<dbReference type="EMBL" id="LN829119">
    <property type="protein sequence ID" value="CPR22156.1"/>
    <property type="molecule type" value="Genomic_DNA"/>
</dbReference>
<name>A0A0D6JJP3_9HYPH</name>
<feature type="compositionally biased region" description="Polar residues" evidence="1">
    <location>
        <begin position="266"/>
        <end position="275"/>
    </location>
</feature>
<feature type="signal peptide" evidence="2">
    <location>
        <begin position="1"/>
        <end position="18"/>
    </location>
</feature>
<feature type="compositionally biased region" description="Polar residues" evidence="1">
    <location>
        <begin position="289"/>
        <end position="299"/>
    </location>
</feature>
<evidence type="ECO:0000313" key="4">
    <source>
        <dbReference type="EMBL" id="CPR22156.1"/>
    </source>
</evidence>
<dbReference type="KEGG" id="fil:BN1229_v1_3597"/>
<reference evidence="5" key="1">
    <citation type="submission" date="2015-02" db="EMBL/GenBank/DDBJ databases">
        <authorList>
            <person name="Chooi Y.-H."/>
        </authorList>
    </citation>
    <scope>NUCLEOTIDE SEQUENCE [LARGE SCALE GENOMIC DNA]</scope>
    <source>
        <strain evidence="5">strain Y</strain>
    </source>
</reference>
<evidence type="ECO:0000313" key="5">
    <source>
        <dbReference type="Proteomes" id="UP000033187"/>
    </source>
</evidence>
<accession>A0A0D6JJP3</accession>
<gene>
    <name evidence="4" type="ORF">YBN1229_v1_3589</name>
</gene>
<dbReference type="InterPro" id="IPR009683">
    <property type="entry name" value="Extensin-like_C"/>
</dbReference>
<feature type="domain" description="Extensin-like C-terminal" evidence="3">
    <location>
        <begin position="109"/>
        <end position="240"/>
    </location>
</feature>
<protein>
    <recommendedName>
        <fullName evidence="3">Extensin-like C-terminal domain-containing protein</fullName>
    </recommendedName>
</protein>
<dbReference type="OrthoDB" id="9809788at2"/>
<feature type="region of interest" description="Disordered" evidence="1">
    <location>
        <begin position="241"/>
        <end position="307"/>
    </location>
</feature>
<keyword evidence="2" id="KW-0732">Signal</keyword>
<feature type="domain" description="Extensin-like C-terminal" evidence="3">
    <location>
        <begin position="306"/>
        <end position="354"/>
    </location>
</feature>
<feature type="chain" id="PRO_5005176067" description="Extensin-like C-terminal domain-containing protein" evidence="2">
    <location>
        <begin position="19"/>
        <end position="355"/>
    </location>
</feature>
<feature type="compositionally biased region" description="Basic and acidic residues" evidence="1">
    <location>
        <begin position="241"/>
        <end position="256"/>
    </location>
</feature>
<feature type="compositionally biased region" description="Basic and acidic residues" evidence="1">
    <location>
        <begin position="45"/>
        <end position="65"/>
    </location>
</feature>
<dbReference type="RefSeq" id="WP_046479295.1">
    <property type="nucleotide sequence ID" value="NZ_LN829118.1"/>
</dbReference>
<dbReference type="Pfam" id="PF06904">
    <property type="entry name" value="Extensin-like_C"/>
    <property type="match status" value="2"/>
</dbReference>
<dbReference type="KEGG" id="fiy:BN1229_v1_3589"/>
<dbReference type="AlphaFoldDB" id="A0A0D6JJP3"/>
<organism evidence="4 5">
    <name type="scientific">Candidatus Filomicrobium marinum</name>
    <dbReference type="NCBI Taxonomy" id="1608628"/>
    <lineage>
        <taxon>Bacteria</taxon>
        <taxon>Pseudomonadati</taxon>
        <taxon>Pseudomonadota</taxon>
        <taxon>Alphaproteobacteria</taxon>
        <taxon>Hyphomicrobiales</taxon>
        <taxon>Hyphomicrobiaceae</taxon>
        <taxon>Filomicrobium</taxon>
    </lineage>
</organism>
<dbReference type="Proteomes" id="UP000033187">
    <property type="component" value="Chromosome 1"/>
</dbReference>
<evidence type="ECO:0000259" key="3">
    <source>
        <dbReference type="Pfam" id="PF06904"/>
    </source>
</evidence>
<sequence>MRALALVSVIAGTLAVLAEVSGTSTAIAAKSQQTHPIVLAQKSKRAPERRARQVRDIPLPERPMDPGKSPAKPATKDVAIPVPKAAAEPEPPEPDEWSQEEVARALRDCIKMLGPIAAEVDVTVPIKNGACGAAAPVRLRRIGLVNPVVLSPPATMNCSMVAALHRWVETQLQPRAKELLGSEIVAFESVSAYSCRMRNGTSVNKLSEHALANAIDIGKFKTADRQVISVAQDWGATARDIKAARAGRPQKEDTTKKLAPPIPASKTAQKASLSKSDGIPLPSRRPEAENSQTNNTGETETALKPATSNKARFLKSIHESACGIFGTVLGPEANEAHRDHFHFDLAHRRRRAFCE</sequence>
<evidence type="ECO:0000256" key="1">
    <source>
        <dbReference type="SAM" id="MobiDB-lite"/>
    </source>
</evidence>